<dbReference type="AlphaFoldDB" id="A0AAF1B2K1"/>
<reference evidence="1" key="1">
    <citation type="journal article" date="2016" name="Nat. Genet.">
        <title>A high-quality carrot genome assembly provides new insights into carotenoid accumulation and asterid genome evolution.</title>
        <authorList>
            <person name="Iorizzo M."/>
            <person name="Ellison S."/>
            <person name="Senalik D."/>
            <person name="Zeng P."/>
            <person name="Satapoomin P."/>
            <person name="Huang J."/>
            <person name="Bowman M."/>
            <person name="Iovene M."/>
            <person name="Sanseverino W."/>
            <person name="Cavagnaro P."/>
            <person name="Yildiz M."/>
            <person name="Macko-Podgorni A."/>
            <person name="Moranska E."/>
            <person name="Grzebelus E."/>
            <person name="Grzebelus D."/>
            <person name="Ashrafi H."/>
            <person name="Zheng Z."/>
            <person name="Cheng S."/>
            <person name="Spooner D."/>
            <person name="Van Deynze A."/>
            <person name="Simon P."/>
        </authorList>
    </citation>
    <scope>NUCLEOTIDE SEQUENCE</scope>
    <source>
        <tissue evidence="1">Leaf</tissue>
    </source>
</reference>
<proteinExistence type="predicted"/>
<evidence type="ECO:0000313" key="1">
    <source>
        <dbReference type="EMBL" id="WOH03755.1"/>
    </source>
</evidence>
<name>A0AAF1B2K1_DAUCS</name>
<dbReference type="InterPro" id="IPR015915">
    <property type="entry name" value="Kelch-typ_b-propeller"/>
</dbReference>
<evidence type="ECO:0000313" key="2">
    <source>
        <dbReference type="Proteomes" id="UP000077755"/>
    </source>
</evidence>
<accession>A0AAF1B2K1</accession>
<dbReference type="Proteomes" id="UP000077755">
    <property type="component" value="Chromosome 6"/>
</dbReference>
<dbReference type="SUPFAM" id="SSF117281">
    <property type="entry name" value="Kelch motif"/>
    <property type="match status" value="1"/>
</dbReference>
<gene>
    <name evidence="1" type="ORF">DCAR_0623155</name>
</gene>
<organism evidence="1 2">
    <name type="scientific">Daucus carota subsp. sativus</name>
    <name type="common">Carrot</name>
    <dbReference type="NCBI Taxonomy" id="79200"/>
    <lineage>
        <taxon>Eukaryota</taxon>
        <taxon>Viridiplantae</taxon>
        <taxon>Streptophyta</taxon>
        <taxon>Embryophyta</taxon>
        <taxon>Tracheophyta</taxon>
        <taxon>Spermatophyta</taxon>
        <taxon>Magnoliopsida</taxon>
        <taxon>eudicotyledons</taxon>
        <taxon>Gunneridae</taxon>
        <taxon>Pentapetalae</taxon>
        <taxon>asterids</taxon>
        <taxon>campanulids</taxon>
        <taxon>Apiales</taxon>
        <taxon>Apiaceae</taxon>
        <taxon>Apioideae</taxon>
        <taxon>Scandiceae</taxon>
        <taxon>Daucinae</taxon>
        <taxon>Daucus</taxon>
        <taxon>Daucus sect. Daucus</taxon>
    </lineage>
</organism>
<protein>
    <submittedName>
        <fullName evidence="1">Uncharacterized protein</fullName>
    </submittedName>
</protein>
<reference evidence="1" key="2">
    <citation type="submission" date="2022-03" db="EMBL/GenBank/DDBJ databases">
        <title>Draft title - Genomic analysis of global carrot germplasm unveils the trajectory of domestication and the origin of high carotenoid orange carrot.</title>
        <authorList>
            <person name="Iorizzo M."/>
            <person name="Ellison S."/>
            <person name="Senalik D."/>
            <person name="Macko-Podgorni A."/>
            <person name="Grzebelus D."/>
            <person name="Bostan H."/>
            <person name="Rolling W."/>
            <person name="Curaba J."/>
            <person name="Simon P."/>
        </authorList>
    </citation>
    <scope>NUCLEOTIDE SEQUENCE</scope>
    <source>
        <tissue evidence="1">Leaf</tissue>
    </source>
</reference>
<dbReference type="Pfam" id="PF07893">
    <property type="entry name" value="DUF1668"/>
    <property type="match status" value="1"/>
</dbReference>
<dbReference type="EMBL" id="CP093348">
    <property type="protein sequence ID" value="WOH03755.1"/>
    <property type="molecule type" value="Genomic_DNA"/>
</dbReference>
<sequence>MRKGEGELGFGGTVEEEGIKIWLMVEHLCGEISHSIYRIEPPTDAADYEEKQIDSDGLMIDLVSPLITIGNEFELLEHCAMVKVGSLMYFFGGVSIGRVLSNDQVKLCVRILDIEHPELGLYSAPSLNAPKERPCGFSARGMVYALGSRLDVCNSKFFLDDGSVATGIFERYDPKAHKWQVLPDPPLPFGKTPRFDEITWCDSATVIADRYVFVGNPVPELYVIFDLDVGKWGTPFPESFISSHFPYGSLCVDNSLYCLTGFGTYKYGTQEEAKSNWLDEDEQEYEEDYRLQIIKRGPLYVEDPNRLLESHCLRPENKQLMTRLEPPDLLDECNSYEWRELLHLGGPFFCNILTSELGETFCRGVWIDVFEEVKIPASKSTHFRTLASFSYKIRTPFHNSGFYVRCCAFGSVPDSWVKEPLKKKQVAVEKKTFKAEQIPHDHASGSTTP</sequence>
<keyword evidence="2" id="KW-1185">Reference proteome</keyword>
<dbReference type="Gene3D" id="2.120.10.80">
    <property type="entry name" value="Kelch-type beta propeller"/>
    <property type="match status" value="1"/>
</dbReference>
<dbReference type="InterPro" id="IPR012871">
    <property type="entry name" value="DUF1668_ORYSA"/>
</dbReference>